<comment type="caution">
    <text evidence="1">The sequence shown here is derived from an EMBL/GenBank/DDBJ whole genome shotgun (WGS) entry which is preliminary data.</text>
</comment>
<keyword evidence="2" id="KW-1185">Reference proteome</keyword>
<name>A0ABT1U892_9GAMM</name>
<accession>A0ABT1U892</accession>
<evidence type="ECO:0000313" key="2">
    <source>
        <dbReference type="Proteomes" id="UP001524586"/>
    </source>
</evidence>
<evidence type="ECO:0000313" key="1">
    <source>
        <dbReference type="EMBL" id="MCQ8129738.1"/>
    </source>
</evidence>
<sequence>MNVSELIALTRWINREIVDTQIPQKYQTLVSLIQQHAHPNQHKPALEADKTILIESIRNVSLWQLTKDQLDLLNALGIGSAVGEFGVHSVEDILYRNVIDVATSAQKTQEILDKLNDGINKSSLIQTGLIGCVNEEKYESENEILIRVSFTGDASMSNVVDFKSWAGIWYDIGRGVAMAHNLPPEEIKIVGATKGSIVIELAVIAQIAATTSGIILAALKIAEKVLDIRKKAEELRGLKLQNDQLAIQLEHEADKEKEFGIEEITKSVITKLNLKENGEGDKVNALDKSVKNLVNFIEKGGVIDFVVPEDKEGLSEPALNIHQHLRMEFQQIRQLEKKLGLLEHKP</sequence>
<dbReference type="RefSeq" id="WP_256616168.1">
    <property type="nucleotide sequence ID" value="NZ_JANIBK010000094.1"/>
</dbReference>
<reference evidence="1 2" key="1">
    <citation type="submission" date="2022-07" db="EMBL/GenBank/DDBJ databases">
        <title>Methylomonas rivi sp. nov., Methylomonas rosea sp. nov., Methylomonas aureus sp. nov. and Methylomonas subterranea sp. nov., four novel methanotrophs isolated from a freshwater creek and the deep terrestrial subsurface.</title>
        <authorList>
            <person name="Abin C."/>
            <person name="Sankaranarayanan K."/>
            <person name="Garner C."/>
            <person name="Sindelar R."/>
            <person name="Kotary K."/>
            <person name="Garner R."/>
            <person name="Barclay S."/>
            <person name="Lawson P."/>
            <person name="Krumholz L."/>
        </authorList>
    </citation>
    <scope>NUCLEOTIDE SEQUENCE [LARGE SCALE GENOMIC DNA]</scope>
    <source>
        <strain evidence="1 2">WSC-6</strain>
    </source>
</reference>
<protein>
    <submittedName>
        <fullName evidence="1">Uncharacterized protein</fullName>
    </submittedName>
</protein>
<proteinExistence type="predicted"/>
<organism evidence="1 2">
    <name type="scientific">Methylomonas rivi</name>
    <dbReference type="NCBI Taxonomy" id="2952226"/>
    <lineage>
        <taxon>Bacteria</taxon>
        <taxon>Pseudomonadati</taxon>
        <taxon>Pseudomonadota</taxon>
        <taxon>Gammaproteobacteria</taxon>
        <taxon>Methylococcales</taxon>
        <taxon>Methylococcaceae</taxon>
        <taxon>Methylomonas</taxon>
    </lineage>
</organism>
<gene>
    <name evidence="1" type="ORF">NP596_14860</name>
</gene>
<dbReference type="Proteomes" id="UP001524586">
    <property type="component" value="Unassembled WGS sequence"/>
</dbReference>
<dbReference type="EMBL" id="JANIBK010000094">
    <property type="protein sequence ID" value="MCQ8129738.1"/>
    <property type="molecule type" value="Genomic_DNA"/>
</dbReference>